<dbReference type="GO" id="GO:0016491">
    <property type="term" value="F:oxidoreductase activity"/>
    <property type="evidence" value="ECO:0007669"/>
    <property type="project" value="InterPro"/>
</dbReference>
<dbReference type="InterPro" id="IPR013740">
    <property type="entry name" value="Redoxin"/>
</dbReference>
<keyword evidence="3" id="KW-0413">Isomerase</keyword>
<dbReference type="STRING" id="1123404.SAMN02745784_02249"/>
<dbReference type="PANTHER" id="PTHR42852:SF13">
    <property type="entry name" value="PROTEIN DIPZ"/>
    <property type="match status" value="1"/>
</dbReference>
<dbReference type="InterPro" id="IPR036249">
    <property type="entry name" value="Thioredoxin-like_sf"/>
</dbReference>
<feature type="chain" id="PRO_5012070067" evidence="1">
    <location>
        <begin position="22"/>
        <end position="292"/>
    </location>
</feature>
<dbReference type="InterPro" id="IPR050553">
    <property type="entry name" value="Thioredoxin_ResA/DsbE_sf"/>
</dbReference>
<proteinExistence type="predicted"/>
<dbReference type="AlphaFoldDB" id="A0A1M4XGP5"/>
<dbReference type="GeneID" id="90995390"/>
<dbReference type="PROSITE" id="PS51257">
    <property type="entry name" value="PROKAR_LIPOPROTEIN"/>
    <property type="match status" value="1"/>
</dbReference>
<evidence type="ECO:0000313" key="3">
    <source>
        <dbReference type="EMBL" id="SHE92665.1"/>
    </source>
</evidence>
<organism evidence="3 4">
    <name type="scientific">Tissierella praeacuta DSM 18095</name>
    <dbReference type="NCBI Taxonomy" id="1123404"/>
    <lineage>
        <taxon>Bacteria</taxon>
        <taxon>Bacillati</taxon>
        <taxon>Bacillota</taxon>
        <taxon>Tissierellia</taxon>
        <taxon>Tissierellales</taxon>
        <taxon>Tissierellaceae</taxon>
        <taxon>Tissierella</taxon>
    </lineage>
</organism>
<dbReference type="EMBL" id="FQTY01000011">
    <property type="protein sequence ID" value="SHE92665.1"/>
    <property type="molecule type" value="Genomic_DNA"/>
</dbReference>
<reference evidence="4" key="1">
    <citation type="submission" date="2016-11" db="EMBL/GenBank/DDBJ databases">
        <authorList>
            <person name="Varghese N."/>
            <person name="Submissions S."/>
        </authorList>
    </citation>
    <scope>NUCLEOTIDE SEQUENCE [LARGE SCALE GENOMIC DNA]</scope>
    <source>
        <strain evidence="4">DSM 18095</strain>
    </source>
</reference>
<feature type="signal peptide" evidence="1">
    <location>
        <begin position="1"/>
        <end position="21"/>
    </location>
</feature>
<dbReference type="Pfam" id="PF08534">
    <property type="entry name" value="Redoxin"/>
    <property type="match status" value="1"/>
</dbReference>
<evidence type="ECO:0000313" key="4">
    <source>
        <dbReference type="Proteomes" id="UP000184114"/>
    </source>
</evidence>
<dbReference type="CDD" id="cd02966">
    <property type="entry name" value="TlpA_like_family"/>
    <property type="match status" value="1"/>
</dbReference>
<gene>
    <name evidence="3" type="ORF">SAMN02745784_02249</name>
</gene>
<evidence type="ECO:0000256" key="1">
    <source>
        <dbReference type="SAM" id="SignalP"/>
    </source>
</evidence>
<dbReference type="GO" id="GO:0016853">
    <property type="term" value="F:isomerase activity"/>
    <property type="evidence" value="ECO:0007669"/>
    <property type="project" value="UniProtKB-KW"/>
</dbReference>
<protein>
    <submittedName>
        <fullName evidence="3">Thiol-disulfide isomerase or thioredoxin</fullName>
    </submittedName>
</protein>
<keyword evidence="4" id="KW-1185">Reference proteome</keyword>
<dbReference type="PANTHER" id="PTHR42852">
    <property type="entry name" value="THIOL:DISULFIDE INTERCHANGE PROTEIN DSBE"/>
    <property type="match status" value="1"/>
</dbReference>
<feature type="domain" description="Thioredoxin" evidence="2">
    <location>
        <begin position="38"/>
        <end position="189"/>
    </location>
</feature>
<sequence length="292" mass="32517">MKVIKRIVSILIIIMMTFSLAACSSNSTVSSPSSTDGTKQTKAFPKFQGTDFEGNSVDETLFSKNEVTLLNFWFNGCSACVNEMPALEELNTKLREKGAELVGVNVEAGESDKSLAEAKEILSKQGATYRNLFISGGQEAKDYIGKIFAFPTTVMVDKNGNIIGEPIVGSIEDEKKMDDILKMVDDVKAGKTISSSVSSEKTLDDKIEALVTEENNIFLEHKDVWDKVFDHMEKSNVEQMGDTTYAEYLKAQIEAAKDSFTKDELKTLFDDIKRIDEIDRQIQELNNNKDNK</sequence>
<dbReference type="Proteomes" id="UP000184114">
    <property type="component" value="Unassembled WGS sequence"/>
</dbReference>
<keyword evidence="1" id="KW-0732">Signal</keyword>
<dbReference type="InterPro" id="IPR013766">
    <property type="entry name" value="Thioredoxin_domain"/>
</dbReference>
<dbReference type="Gene3D" id="3.40.30.10">
    <property type="entry name" value="Glutaredoxin"/>
    <property type="match status" value="1"/>
</dbReference>
<evidence type="ECO:0000259" key="2">
    <source>
        <dbReference type="PROSITE" id="PS51352"/>
    </source>
</evidence>
<name>A0A1M4XGP5_9FIRM</name>
<dbReference type="SUPFAM" id="SSF52833">
    <property type="entry name" value="Thioredoxin-like"/>
    <property type="match status" value="1"/>
</dbReference>
<dbReference type="PROSITE" id="PS51352">
    <property type="entry name" value="THIOREDOXIN_2"/>
    <property type="match status" value="1"/>
</dbReference>
<dbReference type="RefSeq" id="WP_072976314.1">
    <property type="nucleotide sequence ID" value="NZ_FQTY01000011.1"/>
</dbReference>
<accession>A0A1M4XGP5</accession>